<dbReference type="Pfam" id="PF14364">
    <property type="entry name" value="DUF4408"/>
    <property type="match status" value="1"/>
</dbReference>
<organism evidence="6 7">
    <name type="scientific">Camellia sinensis</name>
    <name type="common">Tea plant</name>
    <name type="synonym">Thea sinensis</name>
    <dbReference type="NCBI Taxonomy" id="4442"/>
    <lineage>
        <taxon>Eukaryota</taxon>
        <taxon>Viridiplantae</taxon>
        <taxon>Streptophyta</taxon>
        <taxon>Embryophyta</taxon>
        <taxon>Tracheophyta</taxon>
        <taxon>Spermatophyta</taxon>
        <taxon>Magnoliopsida</taxon>
        <taxon>eudicotyledons</taxon>
        <taxon>Gunneridae</taxon>
        <taxon>Pentapetalae</taxon>
        <taxon>asterids</taxon>
        <taxon>Ericales</taxon>
        <taxon>Theaceae</taxon>
        <taxon>Camellia</taxon>
    </lineage>
</organism>
<gene>
    <name evidence="6" type="ORF">HYC85_022669</name>
</gene>
<feature type="domain" description="DUF4408" evidence="5">
    <location>
        <begin position="10"/>
        <end position="40"/>
    </location>
</feature>
<protein>
    <recommendedName>
        <fullName evidence="5">DUF4408 domain-containing protein</fullName>
    </recommendedName>
</protein>
<dbReference type="AlphaFoldDB" id="A0A7J7GCG9"/>
<comment type="subcellular location">
    <subcellularLocation>
        <location evidence="1">Membrane</location>
    </subcellularLocation>
</comment>
<keyword evidence="4" id="KW-1133">Transmembrane helix</keyword>
<feature type="transmembrane region" description="Helical" evidence="4">
    <location>
        <begin position="20"/>
        <end position="39"/>
    </location>
</feature>
<proteinExistence type="predicted"/>
<feature type="compositionally biased region" description="Polar residues" evidence="3">
    <location>
        <begin position="282"/>
        <end position="291"/>
    </location>
</feature>
<name>A0A7J7GCG9_CAMSI</name>
<dbReference type="InterPro" id="IPR008480">
    <property type="entry name" value="DUF761_pln"/>
</dbReference>
<reference evidence="7" key="1">
    <citation type="journal article" date="2020" name="Nat. Commun.">
        <title>Genome assembly of wild tea tree DASZ reveals pedigree and selection history of tea varieties.</title>
        <authorList>
            <person name="Zhang W."/>
            <person name="Zhang Y."/>
            <person name="Qiu H."/>
            <person name="Guo Y."/>
            <person name="Wan H."/>
            <person name="Zhang X."/>
            <person name="Scossa F."/>
            <person name="Alseekh S."/>
            <person name="Zhang Q."/>
            <person name="Wang P."/>
            <person name="Xu L."/>
            <person name="Schmidt M.H."/>
            <person name="Jia X."/>
            <person name="Li D."/>
            <person name="Zhu A."/>
            <person name="Guo F."/>
            <person name="Chen W."/>
            <person name="Ni D."/>
            <person name="Usadel B."/>
            <person name="Fernie A.R."/>
            <person name="Wen W."/>
        </authorList>
    </citation>
    <scope>NUCLEOTIDE SEQUENCE [LARGE SCALE GENOMIC DNA]</scope>
    <source>
        <strain evidence="7">cv. G240</strain>
    </source>
</reference>
<evidence type="ECO:0000259" key="5">
    <source>
        <dbReference type="Pfam" id="PF14364"/>
    </source>
</evidence>
<evidence type="ECO:0000256" key="2">
    <source>
        <dbReference type="ARBA" id="ARBA00023136"/>
    </source>
</evidence>
<feature type="compositionally biased region" description="Polar residues" evidence="3">
    <location>
        <begin position="77"/>
        <end position="91"/>
    </location>
</feature>
<reference evidence="6 7" key="2">
    <citation type="submission" date="2020-07" db="EMBL/GenBank/DDBJ databases">
        <title>Genome assembly of wild tea tree DASZ reveals pedigree and selection history of tea varieties.</title>
        <authorList>
            <person name="Zhang W."/>
        </authorList>
    </citation>
    <scope>NUCLEOTIDE SEQUENCE [LARGE SCALE GENOMIC DNA]</scope>
    <source>
        <strain evidence="7">cv. G240</strain>
        <tissue evidence="6">Leaf</tissue>
    </source>
</reference>
<dbReference type="InterPro" id="IPR044839">
    <property type="entry name" value="NDR1-like"/>
</dbReference>
<evidence type="ECO:0000256" key="1">
    <source>
        <dbReference type="ARBA" id="ARBA00004370"/>
    </source>
</evidence>
<evidence type="ECO:0000256" key="4">
    <source>
        <dbReference type="SAM" id="Phobius"/>
    </source>
</evidence>
<feature type="transmembrane region" description="Helical" evidence="4">
    <location>
        <begin position="209"/>
        <end position="228"/>
    </location>
</feature>
<dbReference type="GO" id="GO:0005886">
    <property type="term" value="C:plasma membrane"/>
    <property type="evidence" value="ECO:0007669"/>
    <property type="project" value="TreeGrafter"/>
</dbReference>
<sequence length="519" mass="58030">MFAESVSSIPSFWSSMSGWFTPTVLFFLLNIMIGTILFISSSANQKHPQQQQNPDHPILPTSPSVFQRLRSINNLYTSRSQDFSPNQNPDSESPKSETRQNSQQTHFEEDYSRSLDQVYHHHVNRTKSDTNPASGELPEKLPAKIRKSASAKSTFAHFEEDEIVEARRPATVKEGRVSTEAVEDEQVDAKADDFINRFKQQLKLQRLDSIIRFAFPATFTSSPLPPFFSAASSLPFFSIAVLADAAAEFVLVVDLFCFVYRVYPSAKPNGTTTAAGGVTTTNPSPKTQPYNPTRHPYRPQPQPNRRRRSRRSCLCHCCFWSTLFVLLLLLLAAIAGCVIYLLYTPHRPSFSITTLKISQFNLSTAASDGTTQLTTTLNLTIFAKNPNKKLIFFYDPISITSLSNQLQIANGLFQNFASYPENITVIRSVLSGKSQIVDADSVNSLRLDLKKKNGLPLKVVMEMKVVVKIEKLKSKKVGIRVTCDGIHGVVPKGKSPSIASTSDAKCKVHLLIKIWKWTF</sequence>
<feature type="region of interest" description="Disordered" evidence="3">
    <location>
        <begin position="271"/>
        <end position="306"/>
    </location>
</feature>
<dbReference type="Pfam" id="PF05553">
    <property type="entry name" value="DUF761"/>
    <property type="match status" value="1"/>
</dbReference>
<accession>A0A7J7GCG9</accession>
<feature type="compositionally biased region" description="Low complexity" evidence="3">
    <location>
        <begin position="271"/>
        <end position="281"/>
    </location>
</feature>
<dbReference type="PANTHER" id="PTHR31234:SF6">
    <property type="entry name" value="LATE EMBRYOGENESIS ABUNDANT PROTEIN LEA-2 SUBGROUP DOMAIN-CONTAINING PROTEIN"/>
    <property type="match status" value="1"/>
</dbReference>
<dbReference type="Proteomes" id="UP000593564">
    <property type="component" value="Unassembled WGS sequence"/>
</dbReference>
<keyword evidence="2 4" id="KW-0472">Membrane</keyword>
<dbReference type="InterPro" id="IPR025520">
    <property type="entry name" value="DUF4408"/>
</dbReference>
<keyword evidence="7" id="KW-1185">Reference proteome</keyword>
<dbReference type="EMBL" id="JACBKZ010000011">
    <property type="protein sequence ID" value="KAF5938410.1"/>
    <property type="molecule type" value="Genomic_DNA"/>
</dbReference>
<feature type="transmembrane region" description="Helical" evidence="4">
    <location>
        <begin position="313"/>
        <end position="343"/>
    </location>
</feature>
<evidence type="ECO:0000313" key="6">
    <source>
        <dbReference type="EMBL" id="KAF5938410.1"/>
    </source>
</evidence>
<dbReference type="PANTHER" id="PTHR31234">
    <property type="entry name" value="LATE EMBRYOGENESIS ABUNDANT (LEA) HYDROXYPROLINE-RICH GLYCOPROTEIN FAMILY"/>
    <property type="match status" value="1"/>
</dbReference>
<comment type="caution">
    <text evidence="6">The sequence shown here is derived from an EMBL/GenBank/DDBJ whole genome shotgun (WGS) entry which is preliminary data.</text>
</comment>
<evidence type="ECO:0000313" key="7">
    <source>
        <dbReference type="Proteomes" id="UP000593564"/>
    </source>
</evidence>
<feature type="transmembrane region" description="Helical" evidence="4">
    <location>
        <begin position="234"/>
        <end position="260"/>
    </location>
</feature>
<feature type="region of interest" description="Disordered" evidence="3">
    <location>
        <begin position="77"/>
        <end position="108"/>
    </location>
</feature>
<evidence type="ECO:0000256" key="3">
    <source>
        <dbReference type="SAM" id="MobiDB-lite"/>
    </source>
</evidence>
<keyword evidence="4" id="KW-0812">Transmembrane</keyword>
<dbReference type="GO" id="GO:0098542">
    <property type="term" value="P:defense response to other organism"/>
    <property type="evidence" value="ECO:0007669"/>
    <property type="project" value="InterPro"/>
</dbReference>